<dbReference type="OrthoDB" id="9805416at2"/>
<dbReference type="InterPro" id="IPR050418">
    <property type="entry name" value="D-iso_2-hydroxyacid_DH_PdxB"/>
</dbReference>
<dbReference type="InterPro" id="IPR029753">
    <property type="entry name" value="D-isomer_DH_CS"/>
</dbReference>
<proteinExistence type="inferred from homology"/>
<evidence type="ECO:0000313" key="7">
    <source>
        <dbReference type="EMBL" id="RUO26514.1"/>
    </source>
</evidence>
<dbReference type="PANTHER" id="PTHR43761:SF1">
    <property type="entry name" value="D-ISOMER SPECIFIC 2-HYDROXYACID DEHYDROGENASE CATALYTIC DOMAIN-CONTAINING PROTEIN-RELATED"/>
    <property type="match status" value="1"/>
</dbReference>
<evidence type="ECO:0000259" key="5">
    <source>
        <dbReference type="Pfam" id="PF00389"/>
    </source>
</evidence>
<keyword evidence="2 4" id="KW-0560">Oxidoreductase</keyword>
<dbReference type="EMBL" id="PIPL01000001">
    <property type="protein sequence ID" value="RUO26514.1"/>
    <property type="molecule type" value="Genomic_DNA"/>
</dbReference>
<evidence type="ECO:0000256" key="1">
    <source>
        <dbReference type="ARBA" id="ARBA00005854"/>
    </source>
</evidence>
<dbReference type="CDD" id="cd12162">
    <property type="entry name" value="2-Hacid_dh_4"/>
    <property type="match status" value="1"/>
</dbReference>
<dbReference type="EC" id="1.1.1.29" evidence="7"/>
<name>A0A432W8S2_9GAMM</name>
<dbReference type="InterPro" id="IPR006139">
    <property type="entry name" value="D-isomer_2_OHA_DH_cat_dom"/>
</dbReference>
<comment type="caution">
    <text evidence="7">The sequence shown here is derived from an EMBL/GenBank/DDBJ whole genome shotgun (WGS) entry which is preliminary data.</text>
</comment>
<dbReference type="PANTHER" id="PTHR43761">
    <property type="entry name" value="D-ISOMER SPECIFIC 2-HYDROXYACID DEHYDROGENASE FAMILY PROTEIN (AFU_ORTHOLOGUE AFUA_1G13630)"/>
    <property type="match status" value="1"/>
</dbReference>
<keyword evidence="8" id="KW-1185">Reference proteome</keyword>
<dbReference type="AlphaFoldDB" id="A0A432W8S2"/>
<accession>A0A432W8S2</accession>
<feature type="domain" description="D-isomer specific 2-hydroxyacid dehydrogenase NAD-binding" evidence="6">
    <location>
        <begin position="107"/>
        <end position="286"/>
    </location>
</feature>
<dbReference type="Proteomes" id="UP000288293">
    <property type="component" value="Unassembled WGS sequence"/>
</dbReference>
<organism evidence="7 8">
    <name type="scientific">Aliidiomarina minuta</name>
    <dbReference type="NCBI Taxonomy" id="880057"/>
    <lineage>
        <taxon>Bacteria</taxon>
        <taxon>Pseudomonadati</taxon>
        <taxon>Pseudomonadota</taxon>
        <taxon>Gammaproteobacteria</taxon>
        <taxon>Alteromonadales</taxon>
        <taxon>Idiomarinaceae</taxon>
        <taxon>Aliidiomarina</taxon>
    </lineage>
</organism>
<dbReference type="PROSITE" id="PS00670">
    <property type="entry name" value="D_2_HYDROXYACID_DH_2"/>
    <property type="match status" value="1"/>
</dbReference>
<evidence type="ECO:0000256" key="3">
    <source>
        <dbReference type="ARBA" id="ARBA00023027"/>
    </source>
</evidence>
<protein>
    <submittedName>
        <fullName evidence="7">Glycerate dehydrogenase</fullName>
        <ecNumber evidence="7">1.1.1.29</ecNumber>
    </submittedName>
</protein>
<evidence type="ECO:0000313" key="8">
    <source>
        <dbReference type="Proteomes" id="UP000288293"/>
    </source>
</evidence>
<feature type="domain" description="D-isomer specific 2-hydroxyacid dehydrogenase catalytic" evidence="5">
    <location>
        <begin position="20"/>
        <end position="306"/>
    </location>
</feature>
<dbReference type="Pfam" id="PF02826">
    <property type="entry name" value="2-Hacid_dh_C"/>
    <property type="match status" value="1"/>
</dbReference>
<reference evidence="7 8" key="1">
    <citation type="journal article" date="2011" name="Front. Microbiol.">
        <title>Genomic signatures of strain selection and enhancement in Bacillus atrophaeus var. globigii, a historical biowarfare simulant.</title>
        <authorList>
            <person name="Gibbons H.S."/>
            <person name="Broomall S.M."/>
            <person name="McNew L.A."/>
            <person name="Daligault H."/>
            <person name="Chapman C."/>
            <person name="Bruce D."/>
            <person name="Karavis M."/>
            <person name="Krepps M."/>
            <person name="McGregor P.A."/>
            <person name="Hong C."/>
            <person name="Park K.H."/>
            <person name="Akmal A."/>
            <person name="Feldman A."/>
            <person name="Lin J.S."/>
            <person name="Chang W.E."/>
            <person name="Higgs B.W."/>
            <person name="Demirev P."/>
            <person name="Lindquist J."/>
            <person name="Liem A."/>
            <person name="Fochler E."/>
            <person name="Read T.D."/>
            <person name="Tapia R."/>
            <person name="Johnson S."/>
            <person name="Bishop-Lilly K.A."/>
            <person name="Detter C."/>
            <person name="Han C."/>
            <person name="Sozhamannan S."/>
            <person name="Rosenzweig C.N."/>
            <person name="Skowronski E.W."/>
        </authorList>
    </citation>
    <scope>NUCLEOTIDE SEQUENCE [LARGE SCALE GENOMIC DNA]</scope>
    <source>
        <strain evidence="7 8">MLST1</strain>
    </source>
</reference>
<dbReference type="InterPro" id="IPR006140">
    <property type="entry name" value="D-isomer_DH_NAD-bd"/>
</dbReference>
<dbReference type="InterPro" id="IPR036291">
    <property type="entry name" value="NAD(P)-bd_dom_sf"/>
</dbReference>
<dbReference type="Gene3D" id="3.40.50.720">
    <property type="entry name" value="NAD(P)-binding Rossmann-like Domain"/>
    <property type="match status" value="2"/>
</dbReference>
<evidence type="ECO:0000256" key="2">
    <source>
        <dbReference type="ARBA" id="ARBA00023002"/>
    </source>
</evidence>
<dbReference type="SUPFAM" id="SSF51735">
    <property type="entry name" value="NAD(P)-binding Rossmann-fold domains"/>
    <property type="match status" value="1"/>
</dbReference>
<keyword evidence="3" id="KW-0520">NAD</keyword>
<dbReference type="GO" id="GO:0051287">
    <property type="term" value="F:NAD binding"/>
    <property type="evidence" value="ECO:0007669"/>
    <property type="project" value="InterPro"/>
</dbReference>
<dbReference type="GO" id="GO:0008465">
    <property type="term" value="F:hydroxypyruvate reductase (NADH) activity"/>
    <property type="evidence" value="ECO:0007669"/>
    <property type="project" value="UniProtKB-EC"/>
</dbReference>
<sequence>MKGVLLDSDTLGDGIDFSPLKNQLSELTLWPSTQPEQVQERIKDTAVVMTNKVVLDRDTLQAATQLKLICVMATGLNNIDCEAAAELGIQVCNVQAYGTASVAQHTMMLMLALATRLPRYQRSVAAGEWQASPAFCLMQHSTLQLQNKNLLLVGYGELGQAVGKLAQAFGMQLLIAARPGKKDDPRPTLDELLPQADVLSFHCPLTPATRELLNAERLQLAKPGVLVVNAARGGIVHESDALNALRRQKIGGLAVDVLTQEPPTDGNPLLQALNEDLNLIVTPHSAWITPEARQNIIKLTAENIARHK</sequence>
<gene>
    <name evidence="7" type="ORF">CWE09_07345</name>
</gene>
<dbReference type="SUPFAM" id="SSF52283">
    <property type="entry name" value="Formate/glycerate dehydrogenase catalytic domain-like"/>
    <property type="match status" value="1"/>
</dbReference>
<dbReference type="Pfam" id="PF00389">
    <property type="entry name" value="2-Hacid_dh"/>
    <property type="match status" value="1"/>
</dbReference>
<comment type="similarity">
    <text evidence="1 4">Belongs to the D-isomer specific 2-hydroxyacid dehydrogenase family.</text>
</comment>
<dbReference type="RefSeq" id="WP_126803325.1">
    <property type="nucleotide sequence ID" value="NZ_PIPL01000001.1"/>
</dbReference>
<evidence type="ECO:0000259" key="6">
    <source>
        <dbReference type="Pfam" id="PF02826"/>
    </source>
</evidence>
<evidence type="ECO:0000256" key="4">
    <source>
        <dbReference type="RuleBase" id="RU003719"/>
    </source>
</evidence>